<feature type="region of interest" description="Disordered" evidence="1">
    <location>
        <begin position="19"/>
        <end position="53"/>
    </location>
</feature>
<feature type="compositionally biased region" description="Basic and acidic residues" evidence="1">
    <location>
        <begin position="20"/>
        <end position="36"/>
    </location>
</feature>
<reference evidence="2 3" key="1">
    <citation type="submission" date="2019-02" db="EMBL/GenBank/DDBJ databases">
        <title>Sequencing the genomes of 1000 actinobacteria strains.</title>
        <authorList>
            <person name="Klenk H.-P."/>
        </authorList>
    </citation>
    <scope>NUCLEOTIDE SEQUENCE [LARGE SCALE GENOMIC DNA]</scope>
    <source>
        <strain evidence="2 3">DSM 45888</strain>
    </source>
</reference>
<accession>A0A4Q7UEJ5</accession>
<protein>
    <submittedName>
        <fullName evidence="2">Uncharacterized protein</fullName>
    </submittedName>
</protein>
<proteinExistence type="predicted"/>
<evidence type="ECO:0000313" key="3">
    <source>
        <dbReference type="Proteomes" id="UP000293781"/>
    </source>
</evidence>
<name>A0A4Q7UEJ5_9ACTN</name>
<keyword evidence="3" id="KW-1185">Reference proteome</keyword>
<dbReference type="Proteomes" id="UP000293781">
    <property type="component" value="Unassembled WGS sequence"/>
</dbReference>
<gene>
    <name evidence="2" type="ORF">EV382_1900</name>
</gene>
<dbReference type="AlphaFoldDB" id="A0A4Q7UEJ5"/>
<organism evidence="2 3">
    <name type="scientific">Micromonospora violae</name>
    <dbReference type="NCBI Taxonomy" id="1278207"/>
    <lineage>
        <taxon>Bacteria</taxon>
        <taxon>Bacillati</taxon>
        <taxon>Actinomycetota</taxon>
        <taxon>Actinomycetes</taxon>
        <taxon>Micromonosporales</taxon>
        <taxon>Micromonosporaceae</taxon>
        <taxon>Micromonospora</taxon>
    </lineage>
</organism>
<dbReference type="EMBL" id="SHKK01000001">
    <property type="protein sequence ID" value="RZT78708.1"/>
    <property type="molecule type" value="Genomic_DNA"/>
</dbReference>
<sequence>MTILEFWGDDGSSSAMVWSDENRRVRPERTAERELWGGRVAGPAQPAGGRQSA</sequence>
<evidence type="ECO:0000256" key="1">
    <source>
        <dbReference type="SAM" id="MobiDB-lite"/>
    </source>
</evidence>
<evidence type="ECO:0000313" key="2">
    <source>
        <dbReference type="EMBL" id="RZT78708.1"/>
    </source>
</evidence>
<comment type="caution">
    <text evidence="2">The sequence shown here is derived from an EMBL/GenBank/DDBJ whole genome shotgun (WGS) entry which is preliminary data.</text>
</comment>